<dbReference type="OrthoDB" id="7349395at2"/>
<name>M3ACX0_9PROT</name>
<gene>
    <name evidence="2" type="ORF">H261_08578</name>
</gene>
<evidence type="ECO:0000256" key="1">
    <source>
        <dbReference type="SAM" id="SignalP"/>
    </source>
</evidence>
<dbReference type="PATRIC" id="fig|1244869.3.peg.1733"/>
<dbReference type="AlphaFoldDB" id="M3ACX0"/>
<dbReference type="Proteomes" id="UP000011744">
    <property type="component" value="Unassembled WGS sequence"/>
</dbReference>
<dbReference type="STRING" id="1244869.H261_08578"/>
<reference evidence="2 3" key="1">
    <citation type="journal article" date="2014" name="Genome Announc.">
        <title>Draft Genome Sequence of Magnetospirillum sp. Strain SO-1, a Freshwater Magnetotactic Bacterium Isolated from the Ol'khovka River, Russia.</title>
        <authorList>
            <person name="Grouzdev D.S."/>
            <person name="Dziuba M.V."/>
            <person name="Sukhacheva M.S."/>
            <person name="Mardanov A.V."/>
            <person name="Beletskiy A.V."/>
            <person name="Kuznetsov B.B."/>
            <person name="Skryabin K.G."/>
        </authorList>
    </citation>
    <scope>NUCLEOTIDE SEQUENCE [LARGE SCALE GENOMIC DNA]</scope>
    <source>
        <strain evidence="2 3">SO-1</strain>
    </source>
</reference>
<feature type="signal peptide" evidence="1">
    <location>
        <begin position="1"/>
        <end position="21"/>
    </location>
</feature>
<dbReference type="eggNOG" id="ENOG5033WKB">
    <property type="taxonomic scope" value="Bacteria"/>
</dbReference>
<comment type="caution">
    <text evidence="2">The sequence shown here is derived from an EMBL/GenBank/DDBJ whole genome shotgun (WGS) entry which is preliminary data.</text>
</comment>
<organism evidence="2 3">
    <name type="scientific">Paramagnetospirillum caucaseum</name>
    <dbReference type="NCBI Taxonomy" id="1244869"/>
    <lineage>
        <taxon>Bacteria</taxon>
        <taxon>Pseudomonadati</taxon>
        <taxon>Pseudomonadota</taxon>
        <taxon>Alphaproteobacteria</taxon>
        <taxon>Rhodospirillales</taxon>
        <taxon>Magnetospirillaceae</taxon>
        <taxon>Paramagnetospirillum</taxon>
    </lineage>
</organism>
<sequence length="204" mass="21710">MSRIARILLLALLALPLETRAQSMSGVAVRDETSRLAAAVLGRICILNIGDYNATLTAASPTGEFGFAEVAPEVAEAFLKGRAGQVRVLRRAGLGAITLVAGKDGICTVWSEYAEATSLQRHLLAMVEKGGLKGGAQLLALDARDEAGSHIADYYVMPSDWFARDLGRRFAEDGSQPLALVTSVSAPGRRPMEAMLSVSRILKK</sequence>
<dbReference type="EMBL" id="AONQ01000018">
    <property type="protein sequence ID" value="EME70364.1"/>
    <property type="molecule type" value="Genomic_DNA"/>
</dbReference>
<dbReference type="NCBIfam" id="NF047650">
    <property type="entry name" value="lipo_NMCC_0638"/>
    <property type="match status" value="1"/>
</dbReference>
<evidence type="ECO:0000313" key="2">
    <source>
        <dbReference type="EMBL" id="EME70364.1"/>
    </source>
</evidence>
<dbReference type="RefSeq" id="WP_008616485.1">
    <property type="nucleotide sequence ID" value="NZ_AONQ01000018.1"/>
</dbReference>
<evidence type="ECO:0000313" key="3">
    <source>
        <dbReference type="Proteomes" id="UP000011744"/>
    </source>
</evidence>
<protein>
    <submittedName>
        <fullName evidence="2">Uncharacterized protein</fullName>
    </submittedName>
</protein>
<accession>M3ACX0</accession>
<keyword evidence="1" id="KW-0732">Signal</keyword>
<feature type="chain" id="PRO_5004031200" evidence="1">
    <location>
        <begin position="22"/>
        <end position="204"/>
    </location>
</feature>
<keyword evidence="3" id="KW-1185">Reference proteome</keyword>
<proteinExistence type="predicted"/>